<name>A0A4Z0BST9_9BURK</name>
<dbReference type="AlphaFoldDB" id="A0A4Z0BST9"/>
<dbReference type="InterPro" id="IPR018550">
    <property type="entry name" value="Lipid-A_deacylase-rel"/>
</dbReference>
<comment type="caution">
    <text evidence="2">The sequence shown here is derived from an EMBL/GenBank/DDBJ whole genome shotgun (WGS) entry which is preliminary data.</text>
</comment>
<keyword evidence="2" id="KW-0378">Hydrolase</keyword>
<proteinExistence type="predicted"/>
<evidence type="ECO:0000313" key="2">
    <source>
        <dbReference type="EMBL" id="TFZ01901.1"/>
    </source>
</evidence>
<feature type="signal peptide" evidence="1">
    <location>
        <begin position="1"/>
        <end position="25"/>
    </location>
</feature>
<dbReference type="RefSeq" id="WP_135250001.1">
    <property type="nucleotide sequence ID" value="NZ_SMLK01000003.1"/>
</dbReference>
<feature type="chain" id="PRO_5021296812" evidence="1">
    <location>
        <begin position="26"/>
        <end position="182"/>
    </location>
</feature>
<accession>A0A4Z0BST9</accession>
<keyword evidence="1" id="KW-0732">Signal</keyword>
<evidence type="ECO:0000313" key="3">
    <source>
        <dbReference type="Proteomes" id="UP000297839"/>
    </source>
</evidence>
<dbReference type="EMBL" id="SMLK01000003">
    <property type="protein sequence ID" value="TFZ01901.1"/>
    <property type="molecule type" value="Genomic_DNA"/>
</dbReference>
<protein>
    <submittedName>
        <fullName evidence="2">Acyloxyacyl hydrolase</fullName>
    </submittedName>
</protein>
<dbReference type="OrthoDB" id="5297282at2"/>
<keyword evidence="3" id="KW-1185">Reference proteome</keyword>
<dbReference type="GO" id="GO:0016787">
    <property type="term" value="F:hydrolase activity"/>
    <property type="evidence" value="ECO:0007669"/>
    <property type="project" value="UniProtKB-KW"/>
</dbReference>
<reference evidence="2 3" key="1">
    <citation type="submission" date="2019-03" db="EMBL/GenBank/DDBJ databases">
        <title>Ramlibacter sp. 18x22-1, whole genome shotgun sequence.</title>
        <authorList>
            <person name="Zhang X."/>
            <person name="Feng G."/>
            <person name="Zhu H."/>
        </authorList>
    </citation>
    <scope>NUCLEOTIDE SEQUENCE [LARGE SCALE GENOMIC DNA]</scope>
    <source>
        <strain evidence="2 3">18x22-1</strain>
    </source>
</reference>
<dbReference type="Gene3D" id="2.40.160.20">
    <property type="match status" value="1"/>
</dbReference>
<evidence type="ECO:0000256" key="1">
    <source>
        <dbReference type="SAM" id="SignalP"/>
    </source>
</evidence>
<gene>
    <name evidence="2" type="ORF">EZ216_11980</name>
</gene>
<dbReference type="Pfam" id="PF09411">
    <property type="entry name" value="PagL"/>
    <property type="match status" value="1"/>
</dbReference>
<organism evidence="2 3">
    <name type="scientific">Ramlibacter humi</name>
    <dbReference type="NCBI Taxonomy" id="2530451"/>
    <lineage>
        <taxon>Bacteria</taxon>
        <taxon>Pseudomonadati</taxon>
        <taxon>Pseudomonadota</taxon>
        <taxon>Betaproteobacteria</taxon>
        <taxon>Burkholderiales</taxon>
        <taxon>Comamonadaceae</taxon>
        <taxon>Ramlibacter</taxon>
    </lineage>
</organism>
<sequence>MPRSARIPCLAAVLLAGALPLAAFAQDWRPATVFVQGGPGPKDGLKAVTVGAQWPWVWRSEFAGGEFTGATEVFLSGWRADAPGGGHRTYAQLGLVPMFRWRPAQAPWFVEAGIGLSVLDKQYVTANRVQSSEWNFSDNLALGYDIGKGSEVSLRWQHSSNGGARKPNPGINLYAVRYAVKF</sequence>
<dbReference type="Proteomes" id="UP000297839">
    <property type="component" value="Unassembled WGS sequence"/>
</dbReference>